<comment type="caution">
    <text evidence="2">The sequence shown here is derived from an EMBL/GenBank/DDBJ whole genome shotgun (WGS) entry which is preliminary data.</text>
</comment>
<sequence>MLHQPGSKLAEDAVTTTTREFVRLALDIADRADPKRAPPEDITSIIIIILEDVIQGRREYGDWNESRTDIKNEEYLHKTQTHEHFKSSRSYAMCLVLKRKAIENSKQVRKKSESRIRGAKGRVSHRSTALENIYSGLDVEEPSFQGRNETMADIKPSRTVKPPPVILQYELETSEDEADFALWAFLSDCQNIRLHLQKVWQDFKEKKLSLSAAAQVTEVAFRIINRTSAAFIQDHPNFASFDHVAKHLDLAVDMKGETIERASFNQVGFKDPGDNSQANASHILCVPAYACLSAVRYSMCSPEVDADVYTQDRAVNHAKESHPLMMAFPLMAMLANLCHEEVNETLRTGYVFDTFTLTVHMAIGRPNSLPIGAVVCTQAYMDIIDAVGASQLPSKSLAAMKN</sequence>
<proteinExistence type="predicted"/>
<dbReference type="PANTHER" id="PTHR38795:SF1">
    <property type="entry name" value="DUF6604 DOMAIN-CONTAINING PROTEIN"/>
    <property type="match status" value="1"/>
</dbReference>
<evidence type="ECO:0000259" key="1">
    <source>
        <dbReference type="Pfam" id="PF20253"/>
    </source>
</evidence>
<reference evidence="2" key="1">
    <citation type="submission" date="2023-11" db="EMBL/GenBank/DDBJ databases">
        <authorList>
            <person name="Alioto T."/>
            <person name="Alioto T."/>
            <person name="Gomez Garrido J."/>
        </authorList>
    </citation>
    <scope>NUCLEOTIDE SEQUENCE</scope>
</reference>
<name>A0AAI8Z3H7_9PEZI</name>
<feature type="domain" description="DUF6604" evidence="1">
    <location>
        <begin position="12"/>
        <end position="232"/>
    </location>
</feature>
<keyword evidence="3" id="KW-1185">Reference proteome</keyword>
<accession>A0AAI8Z3H7</accession>
<evidence type="ECO:0000313" key="2">
    <source>
        <dbReference type="EMBL" id="CAK4031829.1"/>
    </source>
</evidence>
<evidence type="ECO:0000313" key="3">
    <source>
        <dbReference type="Proteomes" id="UP001296104"/>
    </source>
</evidence>
<organism evidence="2 3">
    <name type="scientific">Lecanosticta acicola</name>
    <dbReference type="NCBI Taxonomy" id="111012"/>
    <lineage>
        <taxon>Eukaryota</taxon>
        <taxon>Fungi</taxon>
        <taxon>Dikarya</taxon>
        <taxon>Ascomycota</taxon>
        <taxon>Pezizomycotina</taxon>
        <taxon>Dothideomycetes</taxon>
        <taxon>Dothideomycetidae</taxon>
        <taxon>Mycosphaerellales</taxon>
        <taxon>Mycosphaerellaceae</taxon>
        <taxon>Lecanosticta</taxon>
    </lineage>
</organism>
<protein>
    <recommendedName>
        <fullName evidence="1">DUF6604 domain-containing protein</fullName>
    </recommendedName>
</protein>
<dbReference type="InterPro" id="IPR046539">
    <property type="entry name" value="DUF6604"/>
</dbReference>
<gene>
    <name evidence="2" type="ORF">LECACI_7A006987</name>
</gene>
<dbReference type="Pfam" id="PF20253">
    <property type="entry name" value="DUF6604"/>
    <property type="match status" value="1"/>
</dbReference>
<dbReference type="Proteomes" id="UP001296104">
    <property type="component" value="Unassembled WGS sequence"/>
</dbReference>
<dbReference type="EMBL" id="CAVMBE010000054">
    <property type="protein sequence ID" value="CAK4031829.1"/>
    <property type="molecule type" value="Genomic_DNA"/>
</dbReference>
<dbReference type="PANTHER" id="PTHR38795">
    <property type="entry name" value="DUF6604 DOMAIN-CONTAINING PROTEIN"/>
    <property type="match status" value="1"/>
</dbReference>
<dbReference type="AlphaFoldDB" id="A0AAI8Z3H7"/>